<proteinExistence type="predicted"/>
<evidence type="ECO:0000313" key="3">
    <source>
        <dbReference type="Proteomes" id="UP000033352"/>
    </source>
</evidence>
<organism evidence="2 3">
    <name type="scientific">Enterobacter sichuanensis</name>
    <dbReference type="NCBI Taxonomy" id="2071710"/>
    <lineage>
        <taxon>Bacteria</taxon>
        <taxon>Pseudomonadati</taxon>
        <taxon>Pseudomonadota</taxon>
        <taxon>Gammaproteobacteria</taxon>
        <taxon>Enterobacterales</taxon>
        <taxon>Enterobacteriaceae</taxon>
        <taxon>Enterobacter</taxon>
        <taxon>Enterobacter cloacae complex</taxon>
    </lineage>
</organism>
<comment type="caution">
    <text evidence="2">The sequence shown here is derived from an EMBL/GenBank/DDBJ whole genome shotgun (WGS) entry which is preliminary data.</text>
</comment>
<name>A0A0F1AAY3_9ENTR</name>
<dbReference type="EMBL" id="JZYX01000064">
    <property type="protein sequence ID" value="KJN18997.1"/>
    <property type="molecule type" value="Genomic_DNA"/>
</dbReference>
<evidence type="ECO:0000313" key="2">
    <source>
        <dbReference type="EMBL" id="KJN18997.1"/>
    </source>
</evidence>
<dbReference type="PATRIC" id="fig|1619248.3.peg.4349"/>
<dbReference type="RefSeq" id="WP_045286694.1">
    <property type="nucleotide sequence ID" value="NZ_JZYX01000064.1"/>
</dbReference>
<reference evidence="2 3" key="1">
    <citation type="submission" date="2015-03" db="EMBL/GenBank/DDBJ databases">
        <authorList>
            <person name="McCorrison J."/>
            <person name="Sanka R."/>
            <person name="Adams M."/>
            <person name="Brinkac L."/>
            <person name="Nierman W."/>
            <person name="Sutton G."/>
            <person name="Nelson K."/>
            <person name="Kiedrowski L."/>
            <person name="Guerrero D."/>
            <person name="Bonomo R."/>
        </authorList>
    </citation>
    <scope>NUCLEOTIDE SEQUENCE [LARGE SCALE GENOMIC DNA]</scope>
    <source>
        <strain evidence="2 3">35699</strain>
    </source>
</reference>
<dbReference type="AlphaFoldDB" id="A0A0F1AAY3"/>
<evidence type="ECO:0000259" key="1">
    <source>
        <dbReference type="Pfam" id="PF20557"/>
    </source>
</evidence>
<accession>A0A0F1AAY3</accession>
<sequence length="160" mass="17290">MLVADPHSPDFNSYASVSDLRVFAAARGYTIPAEDGECSQMLMQAMDFLEGKAWRGQRSSASQPLSWPRSGVRFDGVDLPNDAIPQRLIDAQCRLAIESQEIDLTPSVSGGGAVIAESVQRAVSVQYEPGTNKASPSFPWFYSALRGLVVGGNQVRVERG</sequence>
<dbReference type="OrthoDB" id="6507212at2"/>
<dbReference type="Pfam" id="PF20557">
    <property type="entry name" value="DnaT_2"/>
    <property type="match status" value="1"/>
</dbReference>
<gene>
    <name evidence="2" type="ORF">SS37_22555</name>
</gene>
<dbReference type="Proteomes" id="UP000033352">
    <property type="component" value="Unassembled WGS sequence"/>
</dbReference>
<dbReference type="InterPro" id="IPR046787">
    <property type="entry name" value="DnaT_2"/>
</dbReference>
<feature type="domain" description="Putative DnaT-like" evidence="1">
    <location>
        <begin position="7"/>
        <end position="160"/>
    </location>
</feature>
<protein>
    <recommendedName>
        <fullName evidence="1">Putative DnaT-like domain-containing protein</fullName>
    </recommendedName>
</protein>